<dbReference type="EMBL" id="MU855426">
    <property type="protein sequence ID" value="KAK3903856.1"/>
    <property type="molecule type" value="Genomic_DNA"/>
</dbReference>
<comment type="caution">
    <text evidence="2">The sequence shown here is derived from an EMBL/GenBank/DDBJ whole genome shotgun (WGS) entry which is preliminary data.</text>
</comment>
<dbReference type="AlphaFoldDB" id="A0AAN6MMX0"/>
<feature type="compositionally biased region" description="Basic and acidic residues" evidence="1">
    <location>
        <begin position="44"/>
        <end position="54"/>
    </location>
</feature>
<sequence>MHGSSCPSCGAASDGTAKSCGSCGAVSSPFSPLRLTSLPSHPIARRDEHPQQKT</sequence>
<evidence type="ECO:0000256" key="1">
    <source>
        <dbReference type="SAM" id="MobiDB-lite"/>
    </source>
</evidence>
<gene>
    <name evidence="2" type="ORF">C8A05DRAFT_14205</name>
</gene>
<proteinExistence type="predicted"/>
<feature type="region of interest" description="Disordered" evidence="1">
    <location>
        <begin position="1"/>
        <end position="54"/>
    </location>
</feature>
<accession>A0AAN6MMX0</accession>
<name>A0AAN6MMX0_9PEZI</name>
<evidence type="ECO:0000313" key="2">
    <source>
        <dbReference type="EMBL" id="KAK3903856.1"/>
    </source>
</evidence>
<organism evidence="2 3">
    <name type="scientific">Staphylotrichum tortipilum</name>
    <dbReference type="NCBI Taxonomy" id="2831512"/>
    <lineage>
        <taxon>Eukaryota</taxon>
        <taxon>Fungi</taxon>
        <taxon>Dikarya</taxon>
        <taxon>Ascomycota</taxon>
        <taxon>Pezizomycotina</taxon>
        <taxon>Sordariomycetes</taxon>
        <taxon>Sordariomycetidae</taxon>
        <taxon>Sordariales</taxon>
        <taxon>Chaetomiaceae</taxon>
        <taxon>Staphylotrichum</taxon>
    </lineage>
</organism>
<keyword evidence="3" id="KW-1185">Reference proteome</keyword>
<reference evidence="2" key="2">
    <citation type="submission" date="2023-05" db="EMBL/GenBank/DDBJ databases">
        <authorList>
            <consortium name="Lawrence Berkeley National Laboratory"/>
            <person name="Steindorff A."/>
            <person name="Hensen N."/>
            <person name="Bonometti L."/>
            <person name="Westerberg I."/>
            <person name="Brannstrom I.O."/>
            <person name="Guillou S."/>
            <person name="Cros-Aarteil S."/>
            <person name="Calhoun S."/>
            <person name="Haridas S."/>
            <person name="Kuo A."/>
            <person name="Mondo S."/>
            <person name="Pangilinan J."/>
            <person name="Riley R."/>
            <person name="Labutti K."/>
            <person name="Andreopoulos B."/>
            <person name="Lipzen A."/>
            <person name="Chen C."/>
            <person name="Yanf M."/>
            <person name="Daum C."/>
            <person name="Ng V."/>
            <person name="Clum A."/>
            <person name="Ohm R."/>
            <person name="Martin F."/>
            <person name="Silar P."/>
            <person name="Natvig D."/>
            <person name="Lalanne C."/>
            <person name="Gautier V."/>
            <person name="Ament-Velasquez S.L."/>
            <person name="Kruys A."/>
            <person name="Hutchinson M.I."/>
            <person name="Powell A.J."/>
            <person name="Barry K."/>
            <person name="Miller A.N."/>
            <person name="Grigoriev I.V."/>
            <person name="Debuchy R."/>
            <person name="Gladieux P."/>
            <person name="Thoren M.H."/>
            <person name="Johannesson H."/>
        </authorList>
    </citation>
    <scope>NUCLEOTIDE SEQUENCE</scope>
    <source>
        <strain evidence="2">CBS 103.79</strain>
    </source>
</reference>
<dbReference type="Proteomes" id="UP001303889">
    <property type="component" value="Unassembled WGS sequence"/>
</dbReference>
<evidence type="ECO:0000313" key="3">
    <source>
        <dbReference type="Proteomes" id="UP001303889"/>
    </source>
</evidence>
<reference evidence="2" key="1">
    <citation type="journal article" date="2023" name="Mol. Phylogenet. Evol.">
        <title>Genome-scale phylogeny and comparative genomics of the fungal order Sordariales.</title>
        <authorList>
            <person name="Hensen N."/>
            <person name="Bonometti L."/>
            <person name="Westerberg I."/>
            <person name="Brannstrom I.O."/>
            <person name="Guillou S."/>
            <person name="Cros-Aarteil S."/>
            <person name="Calhoun S."/>
            <person name="Haridas S."/>
            <person name="Kuo A."/>
            <person name="Mondo S."/>
            <person name="Pangilinan J."/>
            <person name="Riley R."/>
            <person name="LaButti K."/>
            <person name="Andreopoulos B."/>
            <person name="Lipzen A."/>
            <person name="Chen C."/>
            <person name="Yan M."/>
            <person name="Daum C."/>
            <person name="Ng V."/>
            <person name="Clum A."/>
            <person name="Steindorff A."/>
            <person name="Ohm R.A."/>
            <person name="Martin F."/>
            <person name="Silar P."/>
            <person name="Natvig D.O."/>
            <person name="Lalanne C."/>
            <person name="Gautier V."/>
            <person name="Ament-Velasquez S.L."/>
            <person name="Kruys A."/>
            <person name="Hutchinson M.I."/>
            <person name="Powell A.J."/>
            <person name="Barry K."/>
            <person name="Miller A.N."/>
            <person name="Grigoriev I.V."/>
            <person name="Debuchy R."/>
            <person name="Gladieux P."/>
            <person name="Hiltunen Thoren M."/>
            <person name="Johannesson H."/>
        </authorList>
    </citation>
    <scope>NUCLEOTIDE SEQUENCE</scope>
    <source>
        <strain evidence="2">CBS 103.79</strain>
    </source>
</reference>
<protein>
    <submittedName>
        <fullName evidence="2">Uncharacterized protein</fullName>
    </submittedName>
</protein>